<dbReference type="RefSeq" id="WP_186968706.1">
    <property type="nucleotide sequence ID" value="NZ_JACOPK010000001.1"/>
</dbReference>
<gene>
    <name evidence="2" type="ORF">H8S02_00145</name>
</gene>
<dbReference type="PROSITE" id="PS01125">
    <property type="entry name" value="ROK"/>
    <property type="match status" value="1"/>
</dbReference>
<reference evidence="2 3" key="1">
    <citation type="submission" date="2020-08" db="EMBL/GenBank/DDBJ databases">
        <title>Genome public.</title>
        <authorList>
            <person name="Liu C."/>
            <person name="Sun Q."/>
        </authorList>
    </citation>
    <scope>NUCLEOTIDE SEQUENCE [LARGE SCALE GENOMIC DNA]</scope>
    <source>
        <strain evidence="2 3">M2</strain>
    </source>
</reference>
<sequence length="305" mass="31442">MRIGIDLGGTSVKAALCADDGAILIKQSVPTKTGDPDGLRADMKQLALALCTSGGVQPDEVESIGIGVPGSYDKPSCTLRFGTNLGMNDVCFAETFQPEFGCTVQLDNDANCAALGEATAGAGKNVKNMLMVTLGTGVGGGIIIDGKLYTGCNSLAGELGHIVIRQGGEPCGCGRRGCLEAYSSAAALVKFAHRALDAGRESSLRKNGPDLNAKHICDAVDAGDALACELFETYCDDLACGLSSFINIFQPECIVLGGGLAGYGEKLLAPLRRRIEKETFRGDTNTELVLASLGNDAGLVGAAML</sequence>
<dbReference type="InterPro" id="IPR000600">
    <property type="entry name" value="ROK"/>
</dbReference>
<dbReference type="EMBL" id="JACOPK010000001">
    <property type="protein sequence ID" value="MBC5694369.1"/>
    <property type="molecule type" value="Genomic_DNA"/>
</dbReference>
<accession>A0ABR7GJA2</accession>
<keyword evidence="3" id="KW-1185">Reference proteome</keyword>
<comment type="similarity">
    <text evidence="1">Belongs to the ROK (NagC/XylR) family.</text>
</comment>
<dbReference type="InterPro" id="IPR043129">
    <property type="entry name" value="ATPase_NBD"/>
</dbReference>
<organism evidence="2 3">
    <name type="scientific">Agathobaculum hominis</name>
    <dbReference type="NCBI Taxonomy" id="2763014"/>
    <lineage>
        <taxon>Bacteria</taxon>
        <taxon>Bacillati</taxon>
        <taxon>Bacillota</taxon>
        <taxon>Clostridia</taxon>
        <taxon>Eubacteriales</taxon>
        <taxon>Butyricicoccaceae</taxon>
        <taxon>Agathobaculum</taxon>
    </lineage>
</organism>
<comment type="caution">
    <text evidence="2">The sequence shown here is derived from an EMBL/GenBank/DDBJ whole genome shotgun (WGS) entry which is preliminary data.</text>
</comment>
<evidence type="ECO:0000313" key="3">
    <source>
        <dbReference type="Proteomes" id="UP000641741"/>
    </source>
</evidence>
<dbReference type="PANTHER" id="PTHR18964">
    <property type="entry name" value="ROK (REPRESSOR, ORF, KINASE) FAMILY"/>
    <property type="match status" value="1"/>
</dbReference>
<name>A0ABR7GJA2_9FIRM</name>
<proteinExistence type="inferred from homology"/>
<dbReference type="Proteomes" id="UP000641741">
    <property type="component" value="Unassembled WGS sequence"/>
</dbReference>
<dbReference type="SUPFAM" id="SSF53067">
    <property type="entry name" value="Actin-like ATPase domain"/>
    <property type="match status" value="1"/>
</dbReference>
<evidence type="ECO:0000256" key="1">
    <source>
        <dbReference type="ARBA" id="ARBA00006479"/>
    </source>
</evidence>
<dbReference type="Pfam" id="PF00480">
    <property type="entry name" value="ROK"/>
    <property type="match status" value="1"/>
</dbReference>
<protein>
    <submittedName>
        <fullName evidence="2">ROK family protein</fullName>
    </submittedName>
</protein>
<dbReference type="Gene3D" id="3.30.420.40">
    <property type="match status" value="2"/>
</dbReference>
<dbReference type="PANTHER" id="PTHR18964:SF149">
    <property type="entry name" value="BIFUNCTIONAL UDP-N-ACETYLGLUCOSAMINE 2-EPIMERASE_N-ACETYLMANNOSAMINE KINASE"/>
    <property type="match status" value="1"/>
</dbReference>
<evidence type="ECO:0000313" key="2">
    <source>
        <dbReference type="EMBL" id="MBC5694369.1"/>
    </source>
</evidence>
<dbReference type="InterPro" id="IPR049874">
    <property type="entry name" value="ROK_cs"/>
</dbReference>